<proteinExistence type="predicted"/>
<accession>A0A085NLR2</accession>
<dbReference type="EMBL" id="KL367488">
    <property type="protein sequence ID" value="KFD70408.1"/>
    <property type="molecule type" value="Genomic_DNA"/>
</dbReference>
<feature type="compositionally biased region" description="Low complexity" evidence="1">
    <location>
        <begin position="138"/>
        <end position="156"/>
    </location>
</feature>
<feature type="compositionally biased region" description="Basic and acidic residues" evidence="1">
    <location>
        <begin position="109"/>
        <end position="120"/>
    </location>
</feature>
<evidence type="ECO:0000313" key="2">
    <source>
        <dbReference type="EMBL" id="KFD50196.1"/>
    </source>
</evidence>
<keyword evidence="4" id="KW-1185">Reference proteome</keyword>
<sequence>MKKKKKTPRVTLNEPTLRASPSPSTGRPARQTLSLGKGAKSYDCWVESLTRIDNFSNEHNGRSITAHNHVLKRARREGFANGDILDDDDDDESNRLDGSNGRSGQPFRKTLECAEFDRHSRIYPRQPTNPDKVNYLHTTEPTSPPASTSRESMQIF</sequence>
<dbReference type="Proteomes" id="UP000030764">
    <property type="component" value="Unassembled WGS sequence"/>
</dbReference>
<name>A0A085NLR2_9BILA</name>
<evidence type="ECO:0000313" key="3">
    <source>
        <dbReference type="EMBL" id="KFD70408.1"/>
    </source>
</evidence>
<dbReference type="EMBL" id="KL363257">
    <property type="protein sequence ID" value="KFD50196.1"/>
    <property type="molecule type" value="Genomic_DNA"/>
</dbReference>
<dbReference type="Proteomes" id="UP000030758">
    <property type="component" value="Unassembled WGS sequence"/>
</dbReference>
<evidence type="ECO:0000313" key="4">
    <source>
        <dbReference type="Proteomes" id="UP000030764"/>
    </source>
</evidence>
<organism evidence="3">
    <name type="scientific">Trichuris suis</name>
    <name type="common">pig whipworm</name>
    <dbReference type="NCBI Taxonomy" id="68888"/>
    <lineage>
        <taxon>Eukaryota</taxon>
        <taxon>Metazoa</taxon>
        <taxon>Ecdysozoa</taxon>
        <taxon>Nematoda</taxon>
        <taxon>Enoplea</taxon>
        <taxon>Dorylaimia</taxon>
        <taxon>Trichinellida</taxon>
        <taxon>Trichuridae</taxon>
        <taxon>Trichuris</taxon>
    </lineage>
</organism>
<protein>
    <submittedName>
        <fullName evidence="3">Uncharacterized protein</fullName>
    </submittedName>
</protein>
<evidence type="ECO:0000256" key="1">
    <source>
        <dbReference type="SAM" id="MobiDB-lite"/>
    </source>
</evidence>
<feature type="region of interest" description="Disordered" evidence="1">
    <location>
        <begin position="79"/>
        <end position="156"/>
    </location>
</feature>
<gene>
    <name evidence="2" type="ORF">M513_08941</name>
    <name evidence="3" type="ORF">M514_08941</name>
</gene>
<feature type="region of interest" description="Disordered" evidence="1">
    <location>
        <begin position="1"/>
        <end position="34"/>
    </location>
</feature>
<dbReference type="AlphaFoldDB" id="A0A085NLR2"/>
<reference evidence="3 4" key="1">
    <citation type="journal article" date="2014" name="Nat. Genet.">
        <title>Genome and transcriptome of the porcine whipworm Trichuris suis.</title>
        <authorList>
            <person name="Jex A.R."/>
            <person name="Nejsum P."/>
            <person name="Schwarz E.M."/>
            <person name="Hu L."/>
            <person name="Young N.D."/>
            <person name="Hall R.S."/>
            <person name="Korhonen P.K."/>
            <person name="Liao S."/>
            <person name="Thamsborg S."/>
            <person name="Xia J."/>
            <person name="Xu P."/>
            <person name="Wang S."/>
            <person name="Scheerlinck J.P."/>
            <person name="Hofmann A."/>
            <person name="Sternberg P.W."/>
            <person name="Wang J."/>
            <person name="Gasser R.B."/>
        </authorList>
    </citation>
    <scope>NUCLEOTIDE SEQUENCE [LARGE SCALE GENOMIC DNA]</scope>
    <source>
        <strain evidence="3">DCEP-RM93F</strain>
        <strain evidence="2">DCEP-RM93M</strain>
    </source>
</reference>